<gene>
    <name evidence="1" type="ORF">URODEC1_LOCUS49976</name>
</gene>
<proteinExistence type="predicted"/>
<protein>
    <submittedName>
        <fullName evidence="1">Uncharacterized protein</fullName>
    </submittedName>
</protein>
<keyword evidence="2" id="KW-1185">Reference proteome</keyword>
<evidence type="ECO:0000313" key="2">
    <source>
        <dbReference type="Proteomes" id="UP001497457"/>
    </source>
</evidence>
<reference evidence="1 2" key="2">
    <citation type="submission" date="2024-10" db="EMBL/GenBank/DDBJ databases">
        <authorList>
            <person name="Ryan C."/>
        </authorList>
    </citation>
    <scope>NUCLEOTIDE SEQUENCE [LARGE SCALE GENOMIC DNA]</scope>
</reference>
<evidence type="ECO:0000313" key="1">
    <source>
        <dbReference type="EMBL" id="CAL4970217.1"/>
    </source>
</evidence>
<dbReference type="EMBL" id="OZ075112">
    <property type="protein sequence ID" value="CAL4970217.1"/>
    <property type="molecule type" value="Genomic_DNA"/>
</dbReference>
<reference evidence="2" key="1">
    <citation type="submission" date="2024-06" db="EMBL/GenBank/DDBJ databases">
        <authorList>
            <person name="Ryan C."/>
        </authorList>
    </citation>
    <scope>NUCLEOTIDE SEQUENCE [LARGE SCALE GENOMIC DNA]</scope>
</reference>
<sequence length="350" mass="38362">MVAPLAELLRSELQHMIAIRLEEVVRPLREEVSTIKLWLARVANHLECVVPPDMAELFGPCSPVHHSPTPSILTSLAEACTSDNSFVREDTYVNTTNSTIAEDYKEMGPITNEVVTKVFDTELHQKITVEPATELPCGTSQTCPSTEAAITETHPDSPVEQTLLQTIASVEDIVVVEDASDDEEDIVVVEDASDDEKVILDASVTVEDPIFLITIEDSPTYSMVEAKAKEAPTIGDPPIEVLSSSSTKGNCEDLGCPLVHPPLSPPSTLARRRCKSYDRSSLRRSARLAQRSVLKDLGILGNDGKLNENVIQNYADHLKKLLSPEDLKPLMDLKGHAFLELLVELSLSFC</sequence>
<name>A0ABC8ZZV5_9POAL</name>
<dbReference type="AlphaFoldDB" id="A0ABC8ZZV5"/>
<accession>A0ABC8ZZV5</accession>
<organism evidence="1 2">
    <name type="scientific">Urochloa decumbens</name>
    <dbReference type="NCBI Taxonomy" id="240449"/>
    <lineage>
        <taxon>Eukaryota</taxon>
        <taxon>Viridiplantae</taxon>
        <taxon>Streptophyta</taxon>
        <taxon>Embryophyta</taxon>
        <taxon>Tracheophyta</taxon>
        <taxon>Spermatophyta</taxon>
        <taxon>Magnoliopsida</taxon>
        <taxon>Liliopsida</taxon>
        <taxon>Poales</taxon>
        <taxon>Poaceae</taxon>
        <taxon>PACMAD clade</taxon>
        <taxon>Panicoideae</taxon>
        <taxon>Panicodae</taxon>
        <taxon>Paniceae</taxon>
        <taxon>Melinidinae</taxon>
        <taxon>Urochloa</taxon>
    </lineage>
</organism>
<dbReference type="Proteomes" id="UP001497457">
    <property type="component" value="Chromosome 2b"/>
</dbReference>